<feature type="non-terminal residue" evidence="2">
    <location>
        <position position="126"/>
    </location>
</feature>
<evidence type="ECO:0000256" key="1">
    <source>
        <dbReference type="SAM" id="MobiDB-lite"/>
    </source>
</evidence>
<comment type="caution">
    <text evidence="2">The sequence shown here is derived from an EMBL/GenBank/DDBJ whole genome shotgun (WGS) entry which is preliminary data.</text>
</comment>
<proteinExistence type="predicted"/>
<dbReference type="EMBL" id="QNUK01001289">
    <property type="protein sequence ID" value="KAF5884672.1"/>
    <property type="molecule type" value="Genomic_DNA"/>
</dbReference>
<reference evidence="2" key="1">
    <citation type="submission" date="2020-07" db="EMBL/GenBank/DDBJ databases">
        <title>Clarias magur genome sequencing, assembly and annotation.</title>
        <authorList>
            <person name="Kushwaha B."/>
            <person name="Kumar R."/>
            <person name="Das P."/>
            <person name="Joshi C.G."/>
            <person name="Kumar D."/>
            <person name="Nagpure N.S."/>
            <person name="Pandey M."/>
            <person name="Agarwal S."/>
            <person name="Srivastava S."/>
            <person name="Singh M."/>
            <person name="Sahoo L."/>
            <person name="Jayasankar P."/>
            <person name="Meher P.K."/>
            <person name="Koringa P.G."/>
            <person name="Iquebal M.A."/>
            <person name="Das S.P."/>
            <person name="Bit A."/>
            <person name="Patnaik S."/>
            <person name="Patel N."/>
            <person name="Shah T.M."/>
            <person name="Hinsu A."/>
            <person name="Jena J.K."/>
        </authorList>
    </citation>
    <scope>NUCLEOTIDE SEQUENCE</scope>
    <source>
        <strain evidence="2">CIFAMagur01</strain>
        <tissue evidence="2">Testis</tissue>
    </source>
</reference>
<feature type="compositionally biased region" description="Polar residues" evidence="1">
    <location>
        <begin position="42"/>
        <end position="51"/>
    </location>
</feature>
<organism evidence="2 3">
    <name type="scientific">Clarias magur</name>
    <name type="common">Asian catfish</name>
    <name type="synonym">Macropteronotus magur</name>
    <dbReference type="NCBI Taxonomy" id="1594786"/>
    <lineage>
        <taxon>Eukaryota</taxon>
        <taxon>Metazoa</taxon>
        <taxon>Chordata</taxon>
        <taxon>Craniata</taxon>
        <taxon>Vertebrata</taxon>
        <taxon>Euteleostomi</taxon>
        <taxon>Actinopterygii</taxon>
        <taxon>Neopterygii</taxon>
        <taxon>Teleostei</taxon>
        <taxon>Ostariophysi</taxon>
        <taxon>Siluriformes</taxon>
        <taxon>Clariidae</taxon>
        <taxon>Clarias</taxon>
    </lineage>
</organism>
<dbReference type="AlphaFoldDB" id="A0A8J4WNC4"/>
<feature type="region of interest" description="Disordered" evidence="1">
    <location>
        <begin position="33"/>
        <end position="54"/>
    </location>
</feature>
<dbReference type="Proteomes" id="UP000727407">
    <property type="component" value="Unassembled WGS sequence"/>
</dbReference>
<evidence type="ECO:0000313" key="2">
    <source>
        <dbReference type="EMBL" id="KAF5884672.1"/>
    </source>
</evidence>
<name>A0A8J4WNC4_CLAMG</name>
<accession>A0A8J4WNC4</accession>
<keyword evidence="3" id="KW-1185">Reference proteome</keyword>
<evidence type="ECO:0000313" key="3">
    <source>
        <dbReference type="Proteomes" id="UP000727407"/>
    </source>
</evidence>
<gene>
    <name evidence="2" type="ORF">DAT39_022825</name>
</gene>
<sequence length="126" mass="14048">CVSMKSCASKHLPVGFVQGDQATDLSLIQVERSRPPEPNCGSLKSNRSSSLPIHLDSLSDEPRTKMKVDALIHSSQKVKSIFKEVEHEAITLLKKELSKFQDVFDPEDAVCSERVMKVEEDLSCTF</sequence>
<protein>
    <submittedName>
        <fullName evidence="2">NACHT, LRR and PYD domains-containing protein 12-like</fullName>
    </submittedName>
</protein>
<dbReference type="OrthoDB" id="8951038at2759"/>